<reference evidence="2" key="1">
    <citation type="submission" date="2014-09" db="EMBL/GenBank/DDBJ databases">
        <authorList>
            <person name="Martin A.A."/>
        </authorList>
    </citation>
    <scope>NUCLEOTIDE SEQUENCE</scope>
    <source>
        <strain evidence="2">ED321</strain>
    </source>
</reference>
<name>A0A090L6K7_STRRB</name>
<reference evidence="3" key="3">
    <citation type="submission" date="2020-12" db="UniProtKB">
        <authorList>
            <consortium name="WormBaseParasite"/>
        </authorList>
    </citation>
    <scope>IDENTIFICATION</scope>
</reference>
<dbReference type="WormBase" id="SRAE_1000197600">
    <property type="protein sequence ID" value="SRP07489"/>
    <property type="gene ID" value="WBGene00258588"/>
</dbReference>
<dbReference type="AlphaFoldDB" id="A0A090L6K7"/>
<dbReference type="GeneID" id="36376083"/>
<dbReference type="Proteomes" id="UP000035682">
    <property type="component" value="Unplaced"/>
</dbReference>
<reference evidence="1" key="2">
    <citation type="submission" date="2014-09" db="EMBL/GenBank/DDBJ databases">
        <authorList>
            <person name="Aslett A.Martin."/>
        </authorList>
    </citation>
    <scope>NUCLEOTIDE SEQUENCE</scope>
    <source>
        <strain evidence="1">ED321 Heterogonic</strain>
    </source>
</reference>
<evidence type="ECO:0000313" key="3">
    <source>
        <dbReference type="WBParaSite" id="SRAE_1000197600.1"/>
    </source>
</evidence>
<dbReference type="CTD" id="36376083"/>
<dbReference type="STRING" id="34506.A0A090L6K7"/>
<evidence type="ECO:0000313" key="2">
    <source>
        <dbReference type="Proteomes" id="UP000035682"/>
    </source>
</evidence>
<dbReference type="RefSeq" id="XP_024502919.1">
    <property type="nucleotide sequence ID" value="XM_024648998.1"/>
</dbReference>
<evidence type="ECO:0000313" key="1">
    <source>
        <dbReference type="EMBL" id="CEF63718.1"/>
    </source>
</evidence>
<proteinExistence type="predicted"/>
<dbReference type="WBParaSite" id="SRAE_1000197600.1">
    <property type="protein sequence ID" value="SRAE_1000197600.1"/>
    <property type="gene ID" value="WBGene00258588"/>
</dbReference>
<dbReference type="EMBL" id="LN609528">
    <property type="protein sequence ID" value="CEF63718.1"/>
    <property type="molecule type" value="Genomic_DNA"/>
</dbReference>
<organism evidence="1">
    <name type="scientific">Strongyloides ratti</name>
    <name type="common">Parasitic roundworm</name>
    <dbReference type="NCBI Taxonomy" id="34506"/>
    <lineage>
        <taxon>Eukaryota</taxon>
        <taxon>Metazoa</taxon>
        <taxon>Ecdysozoa</taxon>
        <taxon>Nematoda</taxon>
        <taxon>Chromadorea</taxon>
        <taxon>Rhabditida</taxon>
        <taxon>Tylenchina</taxon>
        <taxon>Panagrolaimomorpha</taxon>
        <taxon>Strongyloidoidea</taxon>
        <taxon>Strongyloididae</taxon>
        <taxon>Strongyloides</taxon>
    </lineage>
</organism>
<gene>
    <name evidence="1 3 4" type="ORF">SRAE_1000197600</name>
</gene>
<keyword evidence="2" id="KW-1185">Reference proteome</keyword>
<evidence type="ECO:0000313" key="4">
    <source>
        <dbReference type="WormBase" id="SRAE_1000197600"/>
    </source>
</evidence>
<sequence length="115" mass="13109">MLINKPNINTLNIKVGRTLSLRPKVPPPPPPPTLQTSNSTIKSLLFFNSENDFSEKSSGTSITTLEVIYDDKKNTGLRNTNNFKFTQNDILKNNNNDDHISWKFEDFTSSDEENY</sequence>
<accession>A0A090L6K7</accession>
<protein>
    <submittedName>
        <fullName evidence="1 3">Uncharacterized protein</fullName>
    </submittedName>
</protein>